<evidence type="ECO:0000259" key="2">
    <source>
        <dbReference type="Pfam" id="PF07905"/>
    </source>
</evidence>
<feature type="domain" description="PucR C-terminal helix-turn-helix" evidence="3">
    <location>
        <begin position="414"/>
        <end position="472"/>
    </location>
</feature>
<organism evidence="5 6">
    <name type="scientific">Leucobacter exalbidus</name>
    <dbReference type="NCBI Taxonomy" id="662960"/>
    <lineage>
        <taxon>Bacteria</taxon>
        <taxon>Bacillati</taxon>
        <taxon>Actinomycetota</taxon>
        <taxon>Actinomycetes</taxon>
        <taxon>Micrococcales</taxon>
        <taxon>Microbacteriaceae</taxon>
        <taxon>Leucobacter</taxon>
    </lineage>
</organism>
<reference evidence="5" key="1">
    <citation type="submission" date="2021-02" db="EMBL/GenBank/DDBJ databases">
        <title>Sequencing the genomes of 1000 actinobacteria strains.</title>
        <authorList>
            <person name="Klenk H.-P."/>
        </authorList>
    </citation>
    <scope>NUCLEOTIDE SEQUENCE</scope>
    <source>
        <strain evidence="5">DSM 22850</strain>
    </source>
</reference>
<evidence type="ECO:0000259" key="4">
    <source>
        <dbReference type="Pfam" id="PF17853"/>
    </source>
</evidence>
<dbReference type="Proteomes" id="UP000675163">
    <property type="component" value="Unassembled WGS sequence"/>
</dbReference>
<dbReference type="Pfam" id="PF17853">
    <property type="entry name" value="GGDEF_2"/>
    <property type="match status" value="1"/>
</dbReference>
<name>A0A940PU05_9MICO</name>
<dbReference type="Pfam" id="PF13556">
    <property type="entry name" value="HTH_30"/>
    <property type="match status" value="1"/>
</dbReference>
<dbReference type="EMBL" id="JAFIDA010000001">
    <property type="protein sequence ID" value="MBP1326195.1"/>
    <property type="molecule type" value="Genomic_DNA"/>
</dbReference>
<proteinExistence type="inferred from homology"/>
<dbReference type="InterPro" id="IPR042070">
    <property type="entry name" value="PucR_C-HTH_sf"/>
</dbReference>
<evidence type="ECO:0000313" key="6">
    <source>
        <dbReference type="Proteomes" id="UP000675163"/>
    </source>
</evidence>
<dbReference type="InterPro" id="IPR041522">
    <property type="entry name" value="CdaR_GGDEF"/>
</dbReference>
<evidence type="ECO:0000256" key="1">
    <source>
        <dbReference type="ARBA" id="ARBA00006754"/>
    </source>
</evidence>
<evidence type="ECO:0000259" key="3">
    <source>
        <dbReference type="Pfam" id="PF13556"/>
    </source>
</evidence>
<keyword evidence="6" id="KW-1185">Reference proteome</keyword>
<feature type="domain" description="CdaR GGDEF-like" evidence="4">
    <location>
        <begin position="278"/>
        <end position="362"/>
    </location>
</feature>
<dbReference type="RefSeq" id="WP_209705143.1">
    <property type="nucleotide sequence ID" value="NZ_JAFIDA010000001.1"/>
</dbReference>
<accession>A0A940PU05</accession>
<evidence type="ECO:0000313" key="5">
    <source>
        <dbReference type="EMBL" id="MBP1326195.1"/>
    </source>
</evidence>
<dbReference type="AlphaFoldDB" id="A0A940PU05"/>
<dbReference type="PANTHER" id="PTHR33744:SF1">
    <property type="entry name" value="DNA-BINDING TRANSCRIPTIONAL ACTIVATOR ADER"/>
    <property type="match status" value="1"/>
</dbReference>
<dbReference type="PANTHER" id="PTHR33744">
    <property type="entry name" value="CARBOHYDRATE DIACID REGULATOR"/>
    <property type="match status" value="1"/>
</dbReference>
<feature type="domain" description="Purine catabolism PurC-like" evidence="2">
    <location>
        <begin position="21"/>
        <end position="122"/>
    </location>
</feature>
<sequence>MTFTVRSLLDLAAVRTISLTPAAGEAREITWTHVCELAEPWKWLGPGALVLTTGGGVPTTTDAQCEYIAGLHDAGIAALVVHAGQLQAPLTRPTLAFAAQLGFAVLETASDVPFIAVETAVANGVKQQAELRAHATERLYAALDQHPVNAPIDALLLELAQVLGGSLQLERAQAVSDFDPDPAAPPAPGRLALPLAGAVHAGAAGRHSPSLVWTGPGVAPRELLQHAAGIVGSALAVKLASHRAEWMHGSLLLADLCDATVPSAPAAHLVAAYGIEPPYVLAVAPGDDPRSLLDEVHAGFAELSVPVLATVKDGQVLLLAREGSECDRAFDALAGETTRIGVSATFSDFDGVSAALGQACSAVIRNHQSGYVLRFEEHATTSLFLPQGTDQLRNIARQVLGPLTTYDQQRGTSLTHTLQVFLEENRSWVRASERLYVHRQTLIARVSRIEKIIDRDLSSMEDAAECWLAVQAAIGCGDLTPSSAQGEAVDDTAGLVAGADTAI</sequence>
<gene>
    <name evidence="5" type="ORF">JOF28_001427</name>
</gene>
<dbReference type="InterPro" id="IPR051448">
    <property type="entry name" value="CdaR-like_regulators"/>
</dbReference>
<dbReference type="Pfam" id="PF07905">
    <property type="entry name" value="PucR"/>
    <property type="match status" value="1"/>
</dbReference>
<comment type="caution">
    <text evidence="5">The sequence shown here is derived from an EMBL/GenBank/DDBJ whole genome shotgun (WGS) entry which is preliminary data.</text>
</comment>
<comment type="similarity">
    <text evidence="1">Belongs to the CdaR family.</text>
</comment>
<protein>
    <submittedName>
        <fullName evidence="5">Purine catabolism regulator</fullName>
    </submittedName>
</protein>
<dbReference type="InterPro" id="IPR012914">
    <property type="entry name" value="PucR_dom"/>
</dbReference>
<dbReference type="Gene3D" id="1.10.10.2840">
    <property type="entry name" value="PucR C-terminal helix-turn-helix domain"/>
    <property type="match status" value="1"/>
</dbReference>
<dbReference type="InterPro" id="IPR025736">
    <property type="entry name" value="PucR_C-HTH_dom"/>
</dbReference>